<dbReference type="AlphaFoldDB" id="A0A2G6E7R3"/>
<comment type="pathway">
    <text evidence="2 10">Cofactor biosynthesis; NAD(+) biosynthesis; deamido-NAD(+) from nicotinate D-ribonucleotide: step 1/1.</text>
</comment>
<dbReference type="InterPro" id="IPR005248">
    <property type="entry name" value="NadD/NMNAT"/>
</dbReference>
<evidence type="ECO:0000256" key="1">
    <source>
        <dbReference type="ARBA" id="ARBA00002324"/>
    </source>
</evidence>
<keyword evidence="4 10" id="KW-0808">Transferase</keyword>
<evidence type="ECO:0000256" key="7">
    <source>
        <dbReference type="ARBA" id="ARBA00022840"/>
    </source>
</evidence>
<organism evidence="12 13">
    <name type="scientific">candidate division KSB3 bacterium</name>
    <dbReference type="NCBI Taxonomy" id="2044937"/>
    <lineage>
        <taxon>Bacteria</taxon>
        <taxon>candidate division KSB3</taxon>
    </lineage>
</organism>
<evidence type="ECO:0000313" key="13">
    <source>
        <dbReference type="Proteomes" id="UP000229740"/>
    </source>
</evidence>
<dbReference type="GO" id="GO:0004515">
    <property type="term" value="F:nicotinate-nucleotide adenylyltransferase activity"/>
    <property type="evidence" value="ECO:0007669"/>
    <property type="project" value="UniProtKB-UniRule"/>
</dbReference>
<protein>
    <recommendedName>
        <fullName evidence="10">Probable nicotinate-nucleotide adenylyltransferase</fullName>
        <ecNumber evidence="10">2.7.7.18</ecNumber>
    </recommendedName>
    <alternativeName>
        <fullName evidence="10">Deamido-NAD(+) diphosphorylase</fullName>
    </alternativeName>
    <alternativeName>
        <fullName evidence="10">Deamido-NAD(+) pyrophosphorylase</fullName>
    </alternativeName>
    <alternativeName>
        <fullName evidence="10">Nicotinate mononucleotide adenylyltransferase</fullName>
        <shortName evidence="10">NaMN adenylyltransferase</shortName>
    </alternativeName>
</protein>
<feature type="domain" description="Cytidyltransferase-like" evidence="11">
    <location>
        <begin position="5"/>
        <end position="167"/>
    </location>
</feature>
<evidence type="ECO:0000256" key="9">
    <source>
        <dbReference type="ARBA" id="ARBA00048721"/>
    </source>
</evidence>
<dbReference type="GO" id="GO:0009435">
    <property type="term" value="P:NAD+ biosynthetic process"/>
    <property type="evidence" value="ECO:0007669"/>
    <property type="project" value="UniProtKB-UniRule"/>
</dbReference>
<comment type="catalytic activity">
    <reaction evidence="9 10">
        <text>nicotinate beta-D-ribonucleotide + ATP + H(+) = deamido-NAD(+) + diphosphate</text>
        <dbReference type="Rhea" id="RHEA:22860"/>
        <dbReference type="ChEBI" id="CHEBI:15378"/>
        <dbReference type="ChEBI" id="CHEBI:30616"/>
        <dbReference type="ChEBI" id="CHEBI:33019"/>
        <dbReference type="ChEBI" id="CHEBI:57502"/>
        <dbReference type="ChEBI" id="CHEBI:58437"/>
        <dbReference type="EC" id="2.7.7.18"/>
    </reaction>
</comment>
<evidence type="ECO:0000256" key="2">
    <source>
        <dbReference type="ARBA" id="ARBA00005019"/>
    </source>
</evidence>
<dbReference type="EMBL" id="PDPS01000024">
    <property type="protein sequence ID" value="PID58105.1"/>
    <property type="molecule type" value="Genomic_DNA"/>
</dbReference>
<keyword evidence="7 10" id="KW-0067">ATP-binding</keyword>
<dbReference type="InterPro" id="IPR014729">
    <property type="entry name" value="Rossmann-like_a/b/a_fold"/>
</dbReference>
<comment type="caution">
    <text evidence="12">The sequence shown here is derived from an EMBL/GenBank/DDBJ whole genome shotgun (WGS) entry which is preliminary data.</text>
</comment>
<dbReference type="InterPro" id="IPR004821">
    <property type="entry name" value="Cyt_trans-like"/>
</dbReference>
<accession>A0A2G6E7R3</accession>
<dbReference type="Pfam" id="PF01467">
    <property type="entry name" value="CTP_transf_like"/>
    <property type="match status" value="1"/>
</dbReference>
<evidence type="ECO:0000256" key="10">
    <source>
        <dbReference type="HAMAP-Rule" id="MF_00244"/>
    </source>
</evidence>
<dbReference type="CDD" id="cd02165">
    <property type="entry name" value="NMNAT"/>
    <property type="match status" value="1"/>
</dbReference>
<dbReference type="GO" id="GO:0005524">
    <property type="term" value="F:ATP binding"/>
    <property type="evidence" value="ECO:0007669"/>
    <property type="project" value="UniProtKB-KW"/>
</dbReference>
<dbReference type="PANTHER" id="PTHR39321:SF3">
    <property type="entry name" value="PHOSPHOPANTETHEINE ADENYLYLTRANSFERASE"/>
    <property type="match status" value="1"/>
</dbReference>
<keyword evidence="5 10" id="KW-0548">Nucleotidyltransferase</keyword>
<dbReference type="UniPathway" id="UPA00253">
    <property type="reaction ID" value="UER00332"/>
</dbReference>
<dbReference type="HAMAP" id="MF_00244">
    <property type="entry name" value="NaMN_adenylyltr"/>
    <property type="match status" value="1"/>
</dbReference>
<evidence type="ECO:0000256" key="5">
    <source>
        <dbReference type="ARBA" id="ARBA00022695"/>
    </source>
</evidence>
<sequence>MKIAILGGSFNPPHICHLFAIQYVLATLECQQLWMLPCYRHAFGKRLASFEHRLAMCRFSVAGFKEDQVLALPLEQERQGTSWSIDTVRYLKQRSPEHTFYWIIGSDVLHELERWKDFHELQQLVSFFVLPRAGTEIQHGSQLPEHSAGRSDAHSVLIQDLQRKCRILEQLGILLPAVSSSSIRARIRQQQAIHHLVVREVEQYIREHRLYLS</sequence>
<keyword evidence="8 10" id="KW-0520">NAD</keyword>
<dbReference type="NCBIfam" id="TIGR00482">
    <property type="entry name" value="nicotinate (nicotinamide) nucleotide adenylyltransferase"/>
    <property type="match status" value="1"/>
</dbReference>
<name>A0A2G6E7R3_9BACT</name>
<evidence type="ECO:0000256" key="6">
    <source>
        <dbReference type="ARBA" id="ARBA00022741"/>
    </source>
</evidence>
<proteinExistence type="inferred from homology"/>
<evidence type="ECO:0000256" key="4">
    <source>
        <dbReference type="ARBA" id="ARBA00022679"/>
    </source>
</evidence>
<keyword evidence="3 10" id="KW-0662">Pyridine nucleotide biosynthesis</keyword>
<evidence type="ECO:0000256" key="3">
    <source>
        <dbReference type="ARBA" id="ARBA00022642"/>
    </source>
</evidence>
<evidence type="ECO:0000313" key="12">
    <source>
        <dbReference type="EMBL" id="PID58105.1"/>
    </source>
</evidence>
<dbReference type="Proteomes" id="UP000229740">
    <property type="component" value="Unassembled WGS sequence"/>
</dbReference>
<dbReference type="EC" id="2.7.7.18" evidence="10"/>
<keyword evidence="6 10" id="KW-0547">Nucleotide-binding</keyword>
<evidence type="ECO:0000259" key="11">
    <source>
        <dbReference type="Pfam" id="PF01467"/>
    </source>
</evidence>
<dbReference type="Gene3D" id="3.40.50.620">
    <property type="entry name" value="HUPs"/>
    <property type="match status" value="1"/>
</dbReference>
<gene>
    <name evidence="10 12" type="primary">nadD</name>
    <name evidence="12" type="ORF">CSB45_05305</name>
</gene>
<comment type="similarity">
    <text evidence="10">Belongs to the NadD family.</text>
</comment>
<evidence type="ECO:0000256" key="8">
    <source>
        <dbReference type="ARBA" id="ARBA00023027"/>
    </source>
</evidence>
<reference evidence="12 13" key="1">
    <citation type="submission" date="2017-10" db="EMBL/GenBank/DDBJ databases">
        <title>Novel microbial diversity and functional potential in the marine mammal oral microbiome.</title>
        <authorList>
            <person name="Dudek N.K."/>
            <person name="Sun C.L."/>
            <person name="Burstein D."/>
            <person name="Kantor R.S."/>
            <person name="Aliaga Goltsman D.S."/>
            <person name="Bik E.M."/>
            <person name="Thomas B.C."/>
            <person name="Banfield J.F."/>
            <person name="Relman D.A."/>
        </authorList>
    </citation>
    <scope>NUCLEOTIDE SEQUENCE [LARGE SCALE GENOMIC DNA]</scope>
    <source>
        <strain evidence="12">DOLZORAL124_49_17</strain>
    </source>
</reference>
<dbReference type="PANTHER" id="PTHR39321">
    <property type="entry name" value="NICOTINATE-NUCLEOTIDE ADENYLYLTRANSFERASE-RELATED"/>
    <property type="match status" value="1"/>
</dbReference>
<dbReference type="SUPFAM" id="SSF52374">
    <property type="entry name" value="Nucleotidylyl transferase"/>
    <property type="match status" value="1"/>
</dbReference>
<comment type="function">
    <text evidence="1 10">Catalyzes the reversible adenylation of nicotinate mononucleotide (NaMN) to nicotinic acid adenine dinucleotide (NaAD).</text>
</comment>